<reference evidence="2 3" key="1">
    <citation type="journal article" date="2014" name="Genome Biol. Evol.">
        <title>The genome of the myxosporean Thelohanellus kitauei shows adaptations to nutrient acquisition within its fish host.</title>
        <authorList>
            <person name="Yang Y."/>
            <person name="Xiong J."/>
            <person name="Zhou Z."/>
            <person name="Huo F."/>
            <person name="Miao W."/>
            <person name="Ran C."/>
            <person name="Liu Y."/>
            <person name="Zhang J."/>
            <person name="Feng J."/>
            <person name="Wang M."/>
            <person name="Wang M."/>
            <person name="Wang L."/>
            <person name="Yao B."/>
        </authorList>
    </citation>
    <scope>NUCLEOTIDE SEQUENCE [LARGE SCALE GENOMIC DNA]</scope>
    <source>
        <strain evidence="2">Wuqing</strain>
    </source>
</reference>
<dbReference type="EMBL" id="JWZT01003159">
    <property type="protein sequence ID" value="KII67508.1"/>
    <property type="molecule type" value="Genomic_DNA"/>
</dbReference>
<dbReference type="OrthoDB" id="6366253at2759"/>
<dbReference type="Pfam" id="PF00665">
    <property type="entry name" value="rve"/>
    <property type="match status" value="1"/>
</dbReference>
<evidence type="ECO:0000313" key="2">
    <source>
        <dbReference type="EMBL" id="KII67508.1"/>
    </source>
</evidence>
<feature type="domain" description="Integrase catalytic" evidence="1">
    <location>
        <begin position="28"/>
        <end position="136"/>
    </location>
</feature>
<keyword evidence="3" id="KW-1185">Reference proteome</keyword>
<dbReference type="InterPro" id="IPR050951">
    <property type="entry name" value="Retrovirus_Pol_polyprotein"/>
</dbReference>
<dbReference type="PANTHER" id="PTHR37984:SF5">
    <property type="entry name" value="PROTEIN NYNRIN-LIKE"/>
    <property type="match status" value="1"/>
</dbReference>
<dbReference type="InterPro" id="IPR012337">
    <property type="entry name" value="RNaseH-like_sf"/>
</dbReference>
<proteinExistence type="predicted"/>
<dbReference type="InterPro" id="IPR001584">
    <property type="entry name" value="Integrase_cat-core"/>
</dbReference>
<dbReference type="GO" id="GO:0015074">
    <property type="term" value="P:DNA integration"/>
    <property type="evidence" value="ECO:0007669"/>
    <property type="project" value="InterPro"/>
</dbReference>
<protein>
    <submittedName>
        <fullName evidence="2">Transposon Tf2-8 polyprotein</fullName>
    </submittedName>
</protein>
<gene>
    <name evidence="2" type="ORF">RF11_01664</name>
</gene>
<dbReference type="PROSITE" id="PS50994">
    <property type="entry name" value="INTEGRASE"/>
    <property type="match status" value="1"/>
</dbReference>
<dbReference type="AlphaFoldDB" id="A0A0C2JE35"/>
<evidence type="ECO:0000259" key="1">
    <source>
        <dbReference type="PROSITE" id="PS50994"/>
    </source>
</evidence>
<comment type="caution">
    <text evidence="2">The sequence shown here is derived from an EMBL/GenBank/DDBJ whole genome shotgun (WGS) entry which is preliminary data.</text>
</comment>
<dbReference type="SUPFAM" id="SSF53098">
    <property type="entry name" value="Ribonuclease H-like"/>
    <property type="match status" value="1"/>
</dbReference>
<evidence type="ECO:0000313" key="3">
    <source>
        <dbReference type="Proteomes" id="UP000031668"/>
    </source>
</evidence>
<accession>A0A0C2JE35</accession>
<dbReference type="PANTHER" id="PTHR37984">
    <property type="entry name" value="PROTEIN CBG26694"/>
    <property type="match status" value="1"/>
</dbReference>
<name>A0A0C2JE35_THEKT</name>
<dbReference type="GO" id="GO:0003676">
    <property type="term" value="F:nucleic acid binding"/>
    <property type="evidence" value="ECO:0007669"/>
    <property type="project" value="InterPro"/>
</dbReference>
<dbReference type="OMA" id="NSEHYTT"/>
<dbReference type="Proteomes" id="UP000031668">
    <property type="component" value="Unassembled WGS sequence"/>
</dbReference>
<sequence>MRLIDNCPICSLHKRKHAPQVSIKPSVKMTSPLERVYIDFVGPLANKIIFVLVDAFSKWPEAMVMDTTTAEYTIHVLEEIFSRIGMPREIVSDNVPQFISKTFADSLQGEGIIHTRSPPYHPSTNGTADGFVQTLKGSIGNSRGDKLRWRIPNFFKPYRNSEHYTTKRSPAELLMGWNI</sequence>
<organism evidence="2 3">
    <name type="scientific">Thelohanellus kitauei</name>
    <name type="common">Myxosporean</name>
    <dbReference type="NCBI Taxonomy" id="669202"/>
    <lineage>
        <taxon>Eukaryota</taxon>
        <taxon>Metazoa</taxon>
        <taxon>Cnidaria</taxon>
        <taxon>Myxozoa</taxon>
        <taxon>Myxosporea</taxon>
        <taxon>Bivalvulida</taxon>
        <taxon>Platysporina</taxon>
        <taxon>Myxobolidae</taxon>
        <taxon>Thelohanellus</taxon>
    </lineage>
</organism>
<dbReference type="InterPro" id="IPR036397">
    <property type="entry name" value="RNaseH_sf"/>
</dbReference>
<dbReference type="Gene3D" id="3.30.420.10">
    <property type="entry name" value="Ribonuclease H-like superfamily/Ribonuclease H"/>
    <property type="match status" value="1"/>
</dbReference>